<dbReference type="InterPro" id="IPR006143">
    <property type="entry name" value="RND_pump_MFP"/>
</dbReference>
<dbReference type="Pfam" id="PF25919">
    <property type="entry name" value="BSH_CusB"/>
    <property type="match status" value="1"/>
</dbReference>
<comment type="caution">
    <text evidence="11">The sequence shown here is derived from an EMBL/GenBank/DDBJ whole genome shotgun (WGS) entry which is preliminary data.</text>
</comment>
<proteinExistence type="inferred from homology"/>
<sequence>MKKYIIYIAILAIGLVLGYVFFGGPAEGSLSTKDVSDMSDSDREQSQMWTCSMHPQIMQPEPGDCPICGMDLIPAETGADGLAMNEIKMTENAMALANIQTTIVGNASAADGNAMTLSGKIMPNEEANAVQASYFEGRIEKLNVNFTGEEVRKGQLLATIYAPSLVAAQQELLTAASMKESQPALYQAVRNKLKLWKLSESQINQIESSGKVRENFPIYATVSGTVSQKMAEEGDYVKQGQPILKVSNLSTVWAMFDAYENQISQLKEGQKITVTTNAYPNKEFEATVSFIDPILNTKSRTVSVRATLNNKEDILKPGMFVTAKVETSKENATQSPITVPATAVLWTGERSLVYVKTNPNEPIFEMREVTLGTKNGDVYTIVDGLKNGEEVVTNGTFTVDAAAQLQDKKSMMNTQGGKTTTGHEGHTGMGSTISNEHSAKASHNTRLEVSSKFKSQLKGVFDKYIELKDALVKDNAEAAKNSAEKLLKNISEVDMKLLKEKEAHNHWMRLEKELKEAATPISETDGIKKQREHFVPLSAHFINAVRTFGIDQKVFVEFCPMANNDVGAYWLSEDEEIRNPYFGKEMLNCGSVMEEIF</sequence>
<feature type="domain" description="DUF3347" evidence="5">
    <location>
        <begin position="460"/>
        <end position="552"/>
    </location>
</feature>
<evidence type="ECO:0000259" key="8">
    <source>
        <dbReference type="Pfam" id="PF25919"/>
    </source>
</evidence>
<feature type="domain" description="CusB-like three alpha-helical bundle" evidence="7">
    <location>
        <begin position="165"/>
        <end position="213"/>
    </location>
</feature>
<feature type="region of interest" description="Disordered" evidence="3">
    <location>
        <begin position="413"/>
        <end position="435"/>
    </location>
</feature>
<feature type="domain" description="CusB-like barrel-sandwich hybrid" evidence="8">
    <location>
        <begin position="134"/>
        <end position="246"/>
    </location>
</feature>
<evidence type="ECO:0000256" key="2">
    <source>
        <dbReference type="ARBA" id="ARBA00022448"/>
    </source>
</evidence>
<keyword evidence="2" id="KW-0813">Transport</keyword>
<keyword evidence="4" id="KW-1133">Transmembrane helix</keyword>
<evidence type="ECO:0000259" key="5">
    <source>
        <dbReference type="Pfam" id="PF11827"/>
    </source>
</evidence>
<evidence type="ECO:0000259" key="7">
    <source>
        <dbReference type="Pfam" id="PF25869"/>
    </source>
</evidence>
<dbReference type="InterPro" id="IPR051909">
    <property type="entry name" value="MFP_Cation_Efflux"/>
</dbReference>
<evidence type="ECO:0000256" key="1">
    <source>
        <dbReference type="ARBA" id="ARBA00009477"/>
    </source>
</evidence>
<feature type="domain" description="CzcB-like C-terminal circularly permuted SH3-like" evidence="10">
    <location>
        <begin position="337"/>
        <end position="399"/>
    </location>
</feature>
<evidence type="ECO:0000256" key="3">
    <source>
        <dbReference type="SAM" id="MobiDB-lite"/>
    </source>
</evidence>
<dbReference type="Gene3D" id="2.40.420.20">
    <property type="match status" value="1"/>
</dbReference>
<evidence type="ECO:0000313" key="11">
    <source>
        <dbReference type="EMBL" id="KJJ37468.1"/>
    </source>
</evidence>
<dbReference type="PANTHER" id="PTHR30097:SF4">
    <property type="entry name" value="SLR6042 PROTEIN"/>
    <property type="match status" value="1"/>
</dbReference>
<dbReference type="InterPro" id="IPR058792">
    <property type="entry name" value="Beta-barrel_RND_2"/>
</dbReference>
<dbReference type="EMBL" id="JSVU01000011">
    <property type="protein sequence ID" value="KJJ37468.1"/>
    <property type="molecule type" value="Genomic_DNA"/>
</dbReference>
<evidence type="ECO:0000259" key="10">
    <source>
        <dbReference type="Pfam" id="PF25975"/>
    </source>
</evidence>
<dbReference type="Gene3D" id="6.10.140.730">
    <property type="match status" value="1"/>
</dbReference>
<gene>
    <name evidence="11" type="ORF">MB09_13915</name>
</gene>
<organism evidence="11 12">
    <name type="scientific">Aequorivita vladivostokensis</name>
    <dbReference type="NCBI Taxonomy" id="171194"/>
    <lineage>
        <taxon>Bacteria</taxon>
        <taxon>Pseudomonadati</taxon>
        <taxon>Bacteroidota</taxon>
        <taxon>Flavobacteriia</taxon>
        <taxon>Flavobacteriales</taxon>
        <taxon>Flavobacteriaceae</taxon>
        <taxon>Aequorivita</taxon>
    </lineage>
</organism>
<evidence type="ECO:0000313" key="12">
    <source>
        <dbReference type="Proteomes" id="UP000033497"/>
    </source>
</evidence>
<keyword evidence="4" id="KW-0812">Transmembrane</keyword>
<evidence type="ECO:0000259" key="9">
    <source>
        <dbReference type="Pfam" id="PF25954"/>
    </source>
</evidence>
<dbReference type="InterPro" id="IPR058791">
    <property type="entry name" value="3HB_CusB"/>
</dbReference>
<feature type="domain" description="Heavy metal binding" evidence="6">
    <location>
        <begin position="49"/>
        <end position="75"/>
    </location>
</feature>
<dbReference type="Pfam" id="PF25869">
    <property type="entry name" value="3HB_CusB"/>
    <property type="match status" value="1"/>
</dbReference>
<reference evidence="11 12" key="1">
    <citation type="submission" date="2014-10" db="EMBL/GenBank/DDBJ databases">
        <title>Genome sequencing of Vitellibacter vladivostokensis KMM 3516.</title>
        <authorList>
            <person name="Thevarajoo S."/>
            <person name="Selvaratnam C."/>
            <person name="Goh K.M."/>
            <person name="Chong C.S."/>
        </authorList>
    </citation>
    <scope>NUCLEOTIDE SEQUENCE [LARGE SCALE GENOMIC DNA]</scope>
    <source>
        <strain evidence="11 12">KMM 3516</strain>
    </source>
</reference>
<dbReference type="Proteomes" id="UP000033497">
    <property type="component" value="Unassembled WGS sequence"/>
</dbReference>
<dbReference type="PANTHER" id="PTHR30097">
    <property type="entry name" value="CATION EFFLUX SYSTEM PROTEIN CUSB"/>
    <property type="match status" value="1"/>
</dbReference>
<dbReference type="SUPFAM" id="SSF111369">
    <property type="entry name" value="HlyD-like secretion proteins"/>
    <property type="match status" value="1"/>
</dbReference>
<dbReference type="NCBIfam" id="TIGR01730">
    <property type="entry name" value="RND_mfp"/>
    <property type="match status" value="1"/>
</dbReference>
<dbReference type="Pfam" id="PF11827">
    <property type="entry name" value="DUF3347"/>
    <property type="match status" value="1"/>
</dbReference>
<dbReference type="Gene3D" id="2.40.30.170">
    <property type="match status" value="1"/>
</dbReference>
<dbReference type="Pfam" id="PF19335">
    <property type="entry name" value="HMBD"/>
    <property type="match status" value="1"/>
</dbReference>
<keyword evidence="12" id="KW-1185">Reference proteome</keyword>
<dbReference type="Pfam" id="PF25954">
    <property type="entry name" value="Beta-barrel_RND_2"/>
    <property type="match status" value="1"/>
</dbReference>
<feature type="domain" description="CusB-like beta-barrel" evidence="9">
    <location>
        <begin position="251"/>
        <end position="327"/>
    </location>
</feature>
<evidence type="ECO:0000256" key="4">
    <source>
        <dbReference type="SAM" id="Phobius"/>
    </source>
</evidence>
<dbReference type="InterPro" id="IPR021782">
    <property type="entry name" value="DUF3347"/>
</dbReference>
<keyword evidence="4" id="KW-0472">Membrane</keyword>
<dbReference type="InterPro" id="IPR058790">
    <property type="entry name" value="BSH_CusB"/>
</dbReference>
<evidence type="ECO:0000259" key="6">
    <source>
        <dbReference type="Pfam" id="PF19335"/>
    </source>
</evidence>
<dbReference type="InterPro" id="IPR058649">
    <property type="entry name" value="CzcB_C"/>
</dbReference>
<comment type="similarity">
    <text evidence="1">Belongs to the membrane fusion protein (MFP) (TC 8.A.1) family.</text>
</comment>
<feature type="transmembrane region" description="Helical" evidence="4">
    <location>
        <begin position="5"/>
        <end position="22"/>
    </location>
</feature>
<protein>
    <submittedName>
        <fullName evidence="11">RND transporter</fullName>
    </submittedName>
</protein>
<dbReference type="Pfam" id="PF25975">
    <property type="entry name" value="CzcB_C"/>
    <property type="match status" value="1"/>
</dbReference>
<accession>A0ABR5DFB1</accession>
<name>A0ABR5DFB1_9FLAO</name>
<dbReference type="InterPro" id="IPR045800">
    <property type="entry name" value="HMBD"/>
</dbReference>
<dbReference type="RefSeq" id="WP_045081528.1">
    <property type="nucleotide sequence ID" value="NZ_JSVU01000011.1"/>
</dbReference>